<proteinExistence type="predicted"/>
<evidence type="ECO:0000313" key="3">
    <source>
        <dbReference type="EMBL" id="WOJ91158.1"/>
    </source>
</evidence>
<dbReference type="EMBL" id="CP136862">
    <property type="protein sequence ID" value="WOJ91158.1"/>
    <property type="molecule type" value="Genomic_DNA"/>
</dbReference>
<feature type="compositionally biased region" description="Basic and acidic residues" evidence="1">
    <location>
        <begin position="9"/>
        <end position="20"/>
    </location>
</feature>
<evidence type="ECO:0000259" key="2">
    <source>
        <dbReference type="Pfam" id="PF11954"/>
    </source>
</evidence>
<dbReference type="Proteomes" id="UP001626536">
    <property type="component" value="Chromosome"/>
</dbReference>
<dbReference type="RefSeq" id="WP_407340747.1">
    <property type="nucleotide sequence ID" value="NZ_CP136862.1"/>
</dbReference>
<feature type="region of interest" description="Disordered" evidence="1">
    <location>
        <begin position="1"/>
        <end position="20"/>
    </location>
</feature>
<gene>
    <name evidence="3" type="ORF">RZS28_07745</name>
</gene>
<feature type="domain" description="Peptidase S12 Pab87-related C-terminal" evidence="2">
    <location>
        <begin position="20"/>
        <end position="99"/>
    </location>
</feature>
<sequence length="227" mass="24943">MIDQSEDAIAQRRYEQARPRKEAPIDPKLLDGYVGYYQLAAGPIFSITRDGGRLFAQLTGQQASEIFPESDREFFSKVVMAQITFVTDGQGRASELVLHQNGFDQAAKRIDEADAKSAADNLARRIKEKIPTPGSEAALRGAIAAEQRGQPNYDQMGEALALAARQQLPMIRKDFESLGALQSVTFKGVGRGGWDVYDAQFAGGATEWRINLAPDGKIDGLIYRHLP</sequence>
<dbReference type="Pfam" id="PF11954">
    <property type="entry name" value="DUF3471"/>
    <property type="match status" value="1"/>
</dbReference>
<evidence type="ECO:0000256" key="1">
    <source>
        <dbReference type="SAM" id="MobiDB-lite"/>
    </source>
</evidence>
<name>A0ABZ0HWS6_9HYPH</name>
<reference evidence="3 4" key="1">
    <citation type="submission" date="2023-10" db="EMBL/GenBank/DDBJ databases">
        <title>Novel methanotroph of the genus Methylocapsa from a subarctic wetland.</title>
        <authorList>
            <person name="Belova S.E."/>
            <person name="Oshkin I.Y."/>
            <person name="Miroshnikov K."/>
            <person name="Dedysh S.N."/>
        </authorList>
    </citation>
    <scope>NUCLEOTIDE SEQUENCE [LARGE SCALE GENOMIC DNA]</scope>
    <source>
        <strain evidence="3 4">RX1</strain>
    </source>
</reference>
<keyword evidence="4" id="KW-1185">Reference proteome</keyword>
<evidence type="ECO:0000313" key="4">
    <source>
        <dbReference type="Proteomes" id="UP001626536"/>
    </source>
</evidence>
<protein>
    <submittedName>
        <fullName evidence="3">DUF3471 domain-containing protein</fullName>
    </submittedName>
</protein>
<accession>A0ABZ0HWS6</accession>
<dbReference type="InterPro" id="IPR021860">
    <property type="entry name" value="Peptidase_S12_Pab87-rel_C"/>
</dbReference>
<organism evidence="3 4">
    <name type="scientific">Methylocapsa polymorpha</name>
    <dbReference type="NCBI Taxonomy" id="3080828"/>
    <lineage>
        <taxon>Bacteria</taxon>
        <taxon>Pseudomonadati</taxon>
        <taxon>Pseudomonadota</taxon>
        <taxon>Alphaproteobacteria</taxon>
        <taxon>Hyphomicrobiales</taxon>
        <taxon>Beijerinckiaceae</taxon>
        <taxon>Methylocapsa</taxon>
    </lineage>
</organism>